<evidence type="ECO:0000259" key="12">
    <source>
        <dbReference type="PROSITE" id="PS51123"/>
    </source>
</evidence>
<feature type="domain" description="OmpA-like" evidence="12">
    <location>
        <begin position="242"/>
        <end position="359"/>
    </location>
</feature>
<dbReference type="RefSeq" id="WP_371717562.1">
    <property type="nucleotide sequence ID" value="NZ_JBGOOF010000002.1"/>
</dbReference>
<dbReference type="InterPro" id="IPR011250">
    <property type="entry name" value="OMP/PagP_B-barrel"/>
</dbReference>
<keyword evidence="5" id="KW-0812">Transmembrane</keyword>
<evidence type="ECO:0000256" key="9">
    <source>
        <dbReference type="ARBA" id="ARBA00023237"/>
    </source>
</evidence>
<reference evidence="13 14" key="1">
    <citation type="submission" date="2024-06" db="EMBL/GenBank/DDBJ databases">
        <authorList>
            <person name="Steensen K."/>
            <person name="Seneca J."/>
            <person name="Bartlau N."/>
            <person name="Yu A.X."/>
            <person name="Polz M.F."/>
        </authorList>
    </citation>
    <scope>NUCLEOTIDE SEQUENCE [LARGE SCALE GENOMIC DNA]</scope>
    <source>
        <strain evidence="13 14">1F146</strain>
    </source>
</reference>
<dbReference type="InterPro" id="IPR006664">
    <property type="entry name" value="OMP_bac"/>
</dbReference>
<comment type="similarity">
    <text evidence="2">Belongs to the outer membrane OOP (TC 1.B.6) superfamily. OmpA family.</text>
</comment>
<dbReference type="Gene3D" id="2.40.160.20">
    <property type="match status" value="1"/>
</dbReference>
<sequence length="366" mass="38588">MQRNRLAVLMSVLLAAGVQAEGVHHAGEFYVGGKVGGSLFSEPCSAGSTSCDDVSGGLGLYGGYQLNEWLAVEGGYDYLGGPLATYPALGESGSLADYDAVVQGFELGVKADYALSEQVVLFGKGGTLLWQVDKEASEPVMGAMNESDSGASLMLGGGVEYRLSPEWSTRLEYQYFNGVGDESTGSSDVHFVGVGLDYRFGGSTVETVPSSASASAAPEPVEVKEVAPEPVVPPEPRVIETFTQVVSASSNEALFENNSTELSPMLKAQLSPVLARLKTYPESEVEITGHTDSVGAASYNQSLSEARAQNVADYLASEGIARYRMAVKGMGELRPIASNETASGRAHNRRVEIVMPELVLGTMSKQ</sequence>
<dbReference type="Pfam" id="PF00691">
    <property type="entry name" value="OmpA"/>
    <property type="match status" value="1"/>
</dbReference>
<comment type="subcellular location">
    <subcellularLocation>
        <location evidence="1">Cell outer membrane</location>
        <topology evidence="1">Multi-pass membrane protein</topology>
    </subcellularLocation>
</comment>
<evidence type="ECO:0000256" key="10">
    <source>
        <dbReference type="PROSITE-ProRule" id="PRU00473"/>
    </source>
</evidence>
<dbReference type="Proteomes" id="UP001569151">
    <property type="component" value="Unassembled WGS sequence"/>
</dbReference>
<evidence type="ECO:0000256" key="5">
    <source>
        <dbReference type="ARBA" id="ARBA00022692"/>
    </source>
</evidence>
<dbReference type="InterPro" id="IPR036737">
    <property type="entry name" value="OmpA-like_sf"/>
</dbReference>
<dbReference type="PANTHER" id="PTHR30329:SF21">
    <property type="entry name" value="LIPOPROTEIN YIAD-RELATED"/>
    <property type="match status" value="1"/>
</dbReference>
<feature type="chain" id="PRO_5046947998" evidence="11">
    <location>
        <begin position="21"/>
        <end position="366"/>
    </location>
</feature>
<evidence type="ECO:0000256" key="7">
    <source>
        <dbReference type="ARBA" id="ARBA00023114"/>
    </source>
</evidence>
<organism evidence="13 14">
    <name type="scientific">Vibrio bivalvicida</name>
    <dbReference type="NCBI Taxonomy" id="1276888"/>
    <lineage>
        <taxon>Bacteria</taxon>
        <taxon>Pseudomonadati</taxon>
        <taxon>Pseudomonadota</taxon>
        <taxon>Gammaproteobacteria</taxon>
        <taxon>Vibrionales</taxon>
        <taxon>Vibrionaceae</taxon>
        <taxon>Vibrio</taxon>
        <taxon>Vibrio oreintalis group</taxon>
    </lineage>
</organism>
<keyword evidence="14" id="KW-1185">Reference proteome</keyword>
<name>A0ABV4MDJ1_9VIBR</name>
<keyword evidence="3" id="KW-0813">Transport</keyword>
<dbReference type="Pfam" id="PF01389">
    <property type="entry name" value="OmpA_membrane"/>
    <property type="match status" value="1"/>
</dbReference>
<dbReference type="PANTHER" id="PTHR30329">
    <property type="entry name" value="STATOR ELEMENT OF FLAGELLAR MOTOR COMPLEX"/>
    <property type="match status" value="1"/>
</dbReference>
<evidence type="ECO:0000256" key="1">
    <source>
        <dbReference type="ARBA" id="ARBA00004571"/>
    </source>
</evidence>
<dbReference type="SUPFAM" id="SSF56925">
    <property type="entry name" value="OMPA-like"/>
    <property type="match status" value="1"/>
</dbReference>
<keyword evidence="4" id="KW-1134">Transmembrane beta strand</keyword>
<keyword evidence="6" id="KW-0406">Ion transport</keyword>
<dbReference type="SUPFAM" id="SSF103088">
    <property type="entry name" value="OmpA-like"/>
    <property type="match status" value="1"/>
</dbReference>
<evidence type="ECO:0000256" key="4">
    <source>
        <dbReference type="ARBA" id="ARBA00022452"/>
    </source>
</evidence>
<dbReference type="InterPro" id="IPR006665">
    <property type="entry name" value="OmpA-like"/>
</dbReference>
<dbReference type="EMBL" id="JBGOOS010000002">
    <property type="protein sequence ID" value="MEZ8207646.1"/>
    <property type="molecule type" value="Genomic_DNA"/>
</dbReference>
<accession>A0ABV4MDJ1</accession>
<evidence type="ECO:0000256" key="11">
    <source>
        <dbReference type="SAM" id="SignalP"/>
    </source>
</evidence>
<keyword evidence="7" id="KW-0626">Porin</keyword>
<feature type="signal peptide" evidence="11">
    <location>
        <begin position="1"/>
        <end position="20"/>
    </location>
</feature>
<dbReference type="PRINTS" id="PR01021">
    <property type="entry name" value="OMPADOMAIN"/>
</dbReference>
<dbReference type="CDD" id="cd07185">
    <property type="entry name" value="OmpA_C-like"/>
    <property type="match status" value="1"/>
</dbReference>
<protein>
    <submittedName>
        <fullName evidence="13">OmpA family protein</fullName>
    </submittedName>
</protein>
<evidence type="ECO:0000313" key="13">
    <source>
        <dbReference type="EMBL" id="MEZ8207646.1"/>
    </source>
</evidence>
<evidence type="ECO:0000256" key="6">
    <source>
        <dbReference type="ARBA" id="ARBA00023065"/>
    </source>
</evidence>
<dbReference type="InterPro" id="IPR050330">
    <property type="entry name" value="Bact_OuterMem_StrucFunc"/>
</dbReference>
<keyword evidence="8 10" id="KW-0472">Membrane</keyword>
<keyword evidence="11" id="KW-0732">Signal</keyword>
<dbReference type="Gene3D" id="3.30.1330.60">
    <property type="entry name" value="OmpA-like domain"/>
    <property type="match status" value="1"/>
</dbReference>
<evidence type="ECO:0000256" key="3">
    <source>
        <dbReference type="ARBA" id="ARBA00022448"/>
    </source>
</evidence>
<dbReference type="PROSITE" id="PS51123">
    <property type="entry name" value="OMPA_2"/>
    <property type="match status" value="1"/>
</dbReference>
<comment type="caution">
    <text evidence="13">The sequence shown here is derived from an EMBL/GenBank/DDBJ whole genome shotgun (WGS) entry which is preliminary data.</text>
</comment>
<gene>
    <name evidence="13" type="ORF">ACED39_02515</name>
</gene>
<evidence type="ECO:0000313" key="14">
    <source>
        <dbReference type="Proteomes" id="UP001569151"/>
    </source>
</evidence>
<proteinExistence type="inferred from homology"/>
<dbReference type="InterPro" id="IPR000498">
    <property type="entry name" value="OmpA-like_TM_dom"/>
</dbReference>
<keyword evidence="9" id="KW-0998">Cell outer membrane</keyword>
<evidence type="ECO:0000256" key="2">
    <source>
        <dbReference type="ARBA" id="ARBA00005710"/>
    </source>
</evidence>
<evidence type="ECO:0000256" key="8">
    <source>
        <dbReference type="ARBA" id="ARBA00023136"/>
    </source>
</evidence>